<name>A0AAN6U5Q5_9PEZI</name>
<keyword evidence="2" id="KW-1185">Reference proteome</keyword>
<accession>A0AAN6U5Q5</accession>
<dbReference type="EMBL" id="MU853225">
    <property type="protein sequence ID" value="KAK4125581.1"/>
    <property type="molecule type" value="Genomic_DNA"/>
</dbReference>
<proteinExistence type="predicted"/>
<evidence type="ECO:0000313" key="2">
    <source>
        <dbReference type="Proteomes" id="UP001302602"/>
    </source>
</evidence>
<evidence type="ECO:0000313" key="1">
    <source>
        <dbReference type="EMBL" id="KAK4125581.1"/>
    </source>
</evidence>
<organism evidence="1 2">
    <name type="scientific">Parathielavia appendiculata</name>
    <dbReference type="NCBI Taxonomy" id="2587402"/>
    <lineage>
        <taxon>Eukaryota</taxon>
        <taxon>Fungi</taxon>
        <taxon>Dikarya</taxon>
        <taxon>Ascomycota</taxon>
        <taxon>Pezizomycotina</taxon>
        <taxon>Sordariomycetes</taxon>
        <taxon>Sordariomycetidae</taxon>
        <taxon>Sordariales</taxon>
        <taxon>Chaetomiaceae</taxon>
        <taxon>Parathielavia</taxon>
    </lineage>
</organism>
<dbReference type="GeneID" id="87829086"/>
<reference evidence="1" key="2">
    <citation type="submission" date="2023-05" db="EMBL/GenBank/DDBJ databases">
        <authorList>
            <consortium name="Lawrence Berkeley National Laboratory"/>
            <person name="Steindorff A."/>
            <person name="Hensen N."/>
            <person name="Bonometti L."/>
            <person name="Westerberg I."/>
            <person name="Brannstrom I.O."/>
            <person name="Guillou S."/>
            <person name="Cros-Aarteil S."/>
            <person name="Calhoun S."/>
            <person name="Haridas S."/>
            <person name="Kuo A."/>
            <person name="Mondo S."/>
            <person name="Pangilinan J."/>
            <person name="Riley R."/>
            <person name="Labutti K."/>
            <person name="Andreopoulos B."/>
            <person name="Lipzen A."/>
            <person name="Chen C."/>
            <person name="Yanf M."/>
            <person name="Daum C."/>
            <person name="Ng V."/>
            <person name="Clum A."/>
            <person name="Ohm R."/>
            <person name="Martin F."/>
            <person name="Silar P."/>
            <person name="Natvig D."/>
            <person name="Lalanne C."/>
            <person name="Gautier V."/>
            <person name="Ament-Velasquez S.L."/>
            <person name="Kruys A."/>
            <person name="Hutchinson M.I."/>
            <person name="Powell A.J."/>
            <person name="Barry K."/>
            <person name="Miller A.N."/>
            <person name="Grigoriev I.V."/>
            <person name="Debuchy R."/>
            <person name="Gladieux P."/>
            <person name="Thoren M.H."/>
            <person name="Johannesson H."/>
        </authorList>
    </citation>
    <scope>NUCLEOTIDE SEQUENCE</scope>
    <source>
        <strain evidence="1">CBS 731.68</strain>
    </source>
</reference>
<gene>
    <name evidence="1" type="ORF">N657DRAFT_642322</name>
</gene>
<sequence length="62" mass="6847">MSVVRKPSIAATGCQLAISTRLPKGDCFQPKRQEARREIGDDDTGDRCSAVLQTRGRRCLNL</sequence>
<reference evidence="1" key="1">
    <citation type="journal article" date="2023" name="Mol. Phylogenet. Evol.">
        <title>Genome-scale phylogeny and comparative genomics of the fungal order Sordariales.</title>
        <authorList>
            <person name="Hensen N."/>
            <person name="Bonometti L."/>
            <person name="Westerberg I."/>
            <person name="Brannstrom I.O."/>
            <person name="Guillou S."/>
            <person name="Cros-Aarteil S."/>
            <person name="Calhoun S."/>
            <person name="Haridas S."/>
            <person name="Kuo A."/>
            <person name="Mondo S."/>
            <person name="Pangilinan J."/>
            <person name="Riley R."/>
            <person name="LaButti K."/>
            <person name="Andreopoulos B."/>
            <person name="Lipzen A."/>
            <person name="Chen C."/>
            <person name="Yan M."/>
            <person name="Daum C."/>
            <person name="Ng V."/>
            <person name="Clum A."/>
            <person name="Steindorff A."/>
            <person name="Ohm R.A."/>
            <person name="Martin F."/>
            <person name="Silar P."/>
            <person name="Natvig D.O."/>
            <person name="Lalanne C."/>
            <person name="Gautier V."/>
            <person name="Ament-Velasquez S.L."/>
            <person name="Kruys A."/>
            <person name="Hutchinson M.I."/>
            <person name="Powell A.J."/>
            <person name="Barry K."/>
            <person name="Miller A.N."/>
            <person name="Grigoriev I.V."/>
            <person name="Debuchy R."/>
            <person name="Gladieux P."/>
            <person name="Hiltunen Thoren M."/>
            <person name="Johannesson H."/>
        </authorList>
    </citation>
    <scope>NUCLEOTIDE SEQUENCE</scope>
    <source>
        <strain evidence="1">CBS 731.68</strain>
    </source>
</reference>
<dbReference type="RefSeq" id="XP_062649352.1">
    <property type="nucleotide sequence ID" value="XM_062792317.1"/>
</dbReference>
<comment type="caution">
    <text evidence="1">The sequence shown here is derived from an EMBL/GenBank/DDBJ whole genome shotgun (WGS) entry which is preliminary data.</text>
</comment>
<dbReference type="AlphaFoldDB" id="A0AAN6U5Q5"/>
<dbReference type="Proteomes" id="UP001302602">
    <property type="component" value="Unassembled WGS sequence"/>
</dbReference>
<protein>
    <submittedName>
        <fullName evidence="1">Uncharacterized protein</fullName>
    </submittedName>
</protein>